<dbReference type="EMBL" id="LATL02000114">
    <property type="protein sequence ID" value="KKD37677.1"/>
    <property type="molecule type" value="Genomic_DNA"/>
</dbReference>
<reference evidence="1 2" key="1">
    <citation type="submission" date="2015-06" db="EMBL/GenBank/DDBJ databases">
        <title>Draft genome assembly of filamentous brackish cyanobacterium Limnoraphis robusta strain CS-951.</title>
        <authorList>
            <person name="Willis A."/>
            <person name="Parks M."/>
            <person name="Burford M.A."/>
        </authorList>
    </citation>
    <scope>NUCLEOTIDE SEQUENCE [LARGE SCALE GENOMIC DNA]</scope>
    <source>
        <strain evidence="1 2">CS-951</strain>
    </source>
</reference>
<evidence type="ECO:0000313" key="1">
    <source>
        <dbReference type="EMBL" id="KKD37677.1"/>
    </source>
</evidence>
<dbReference type="OrthoDB" id="516113at2"/>
<gene>
    <name evidence="1" type="ORF">WN50_13090</name>
</gene>
<dbReference type="RefSeq" id="WP_046278991.1">
    <property type="nucleotide sequence ID" value="NZ_LATL02000114.1"/>
</dbReference>
<protein>
    <submittedName>
        <fullName evidence="1">Uncharacterized protein</fullName>
    </submittedName>
</protein>
<dbReference type="AlphaFoldDB" id="A0A0F5YGB8"/>
<proteinExistence type="predicted"/>
<comment type="caution">
    <text evidence="1">The sequence shown here is derived from an EMBL/GenBank/DDBJ whole genome shotgun (WGS) entry which is preliminary data.</text>
</comment>
<accession>A0A0F5YGB8</accession>
<organism evidence="1 2">
    <name type="scientific">Limnoraphis robusta CS-951</name>
    <dbReference type="NCBI Taxonomy" id="1637645"/>
    <lineage>
        <taxon>Bacteria</taxon>
        <taxon>Bacillati</taxon>
        <taxon>Cyanobacteriota</taxon>
        <taxon>Cyanophyceae</taxon>
        <taxon>Oscillatoriophycideae</taxon>
        <taxon>Oscillatoriales</taxon>
        <taxon>Sirenicapillariaceae</taxon>
        <taxon>Limnoraphis</taxon>
    </lineage>
</organism>
<sequence>MRDNNINLELEPFQSQLQSISQTIHSISQEAEGDTMALLAVLRTLERLHREIREGCFREALPDNRQALYALLKEIESHGGWPYIPRASLRSLLEKLSVEAEDTSAPVEEN</sequence>
<dbReference type="Proteomes" id="UP000033607">
    <property type="component" value="Unassembled WGS sequence"/>
</dbReference>
<evidence type="ECO:0000313" key="2">
    <source>
        <dbReference type="Proteomes" id="UP000033607"/>
    </source>
</evidence>
<name>A0A0F5YGB8_9CYAN</name>
<dbReference type="PATRIC" id="fig|1637645.4.peg.2332"/>